<protein>
    <submittedName>
        <fullName evidence="2">Uncharacterized protein</fullName>
    </submittedName>
</protein>
<dbReference type="InterPro" id="IPR036259">
    <property type="entry name" value="MFS_trans_sf"/>
</dbReference>
<evidence type="ECO:0000313" key="2">
    <source>
        <dbReference type="EMBL" id="KAF8447384.1"/>
    </source>
</evidence>
<keyword evidence="1" id="KW-0812">Transmembrane</keyword>
<sequence length="121" mass="13095">MDNWSARRRGSDSTCRRRGDEAFTKRSAILPPRLLKTRTTGCLLVAAFLYDAIFVPTIYYLSLFYQGPSFLILLCVNTGFVISLGFGSSATGAGIKSLPFTLGSSSLCIISGIIASKMGRN</sequence>
<evidence type="ECO:0000256" key="1">
    <source>
        <dbReference type="SAM" id="Phobius"/>
    </source>
</evidence>
<feature type="transmembrane region" description="Helical" evidence="1">
    <location>
        <begin position="42"/>
        <end position="61"/>
    </location>
</feature>
<proteinExistence type="predicted"/>
<evidence type="ECO:0000313" key="3">
    <source>
        <dbReference type="Proteomes" id="UP001194468"/>
    </source>
</evidence>
<comment type="caution">
    <text evidence="2">The sequence shown here is derived from an EMBL/GenBank/DDBJ whole genome shotgun (WGS) entry which is preliminary data.</text>
</comment>
<keyword evidence="1" id="KW-1133">Transmembrane helix</keyword>
<name>A0AAD4C2U7_BOLED</name>
<dbReference type="AlphaFoldDB" id="A0AAD4C2U7"/>
<dbReference type="EMBL" id="WHUW01000004">
    <property type="protein sequence ID" value="KAF8447384.1"/>
    <property type="molecule type" value="Genomic_DNA"/>
</dbReference>
<reference evidence="2" key="2">
    <citation type="journal article" date="2020" name="Nat. Commun.">
        <title>Large-scale genome sequencing of mycorrhizal fungi provides insights into the early evolution of symbiotic traits.</title>
        <authorList>
            <person name="Miyauchi S."/>
            <person name="Kiss E."/>
            <person name="Kuo A."/>
            <person name="Drula E."/>
            <person name="Kohler A."/>
            <person name="Sanchez-Garcia M."/>
            <person name="Morin E."/>
            <person name="Andreopoulos B."/>
            <person name="Barry K.W."/>
            <person name="Bonito G."/>
            <person name="Buee M."/>
            <person name="Carver A."/>
            <person name="Chen C."/>
            <person name="Cichocki N."/>
            <person name="Clum A."/>
            <person name="Culley D."/>
            <person name="Crous P.W."/>
            <person name="Fauchery L."/>
            <person name="Girlanda M."/>
            <person name="Hayes R.D."/>
            <person name="Keri Z."/>
            <person name="LaButti K."/>
            <person name="Lipzen A."/>
            <person name="Lombard V."/>
            <person name="Magnuson J."/>
            <person name="Maillard F."/>
            <person name="Murat C."/>
            <person name="Nolan M."/>
            <person name="Ohm R.A."/>
            <person name="Pangilinan J."/>
            <person name="Pereira M.F."/>
            <person name="Perotto S."/>
            <person name="Peter M."/>
            <person name="Pfister S."/>
            <person name="Riley R."/>
            <person name="Sitrit Y."/>
            <person name="Stielow J.B."/>
            <person name="Szollosi G."/>
            <person name="Zifcakova L."/>
            <person name="Stursova M."/>
            <person name="Spatafora J.W."/>
            <person name="Tedersoo L."/>
            <person name="Vaario L.M."/>
            <person name="Yamada A."/>
            <person name="Yan M."/>
            <person name="Wang P."/>
            <person name="Xu J."/>
            <person name="Bruns T."/>
            <person name="Baldrian P."/>
            <person name="Vilgalys R."/>
            <person name="Dunand C."/>
            <person name="Henrissat B."/>
            <person name="Grigoriev I.V."/>
            <person name="Hibbett D."/>
            <person name="Nagy L.G."/>
            <person name="Martin F.M."/>
        </authorList>
    </citation>
    <scope>NUCLEOTIDE SEQUENCE</scope>
    <source>
        <strain evidence="2">BED1</strain>
    </source>
</reference>
<feature type="transmembrane region" description="Helical" evidence="1">
    <location>
        <begin position="67"/>
        <end position="86"/>
    </location>
</feature>
<organism evidence="2 3">
    <name type="scientific">Boletus edulis BED1</name>
    <dbReference type="NCBI Taxonomy" id="1328754"/>
    <lineage>
        <taxon>Eukaryota</taxon>
        <taxon>Fungi</taxon>
        <taxon>Dikarya</taxon>
        <taxon>Basidiomycota</taxon>
        <taxon>Agaricomycotina</taxon>
        <taxon>Agaricomycetes</taxon>
        <taxon>Agaricomycetidae</taxon>
        <taxon>Boletales</taxon>
        <taxon>Boletineae</taxon>
        <taxon>Boletaceae</taxon>
        <taxon>Boletoideae</taxon>
        <taxon>Boletus</taxon>
    </lineage>
</organism>
<accession>A0AAD4C2U7</accession>
<feature type="transmembrane region" description="Helical" evidence="1">
    <location>
        <begin position="98"/>
        <end position="116"/>
    </location>
</feature>
<gene>
    <name evidence="2" type="ORF">L210DRAFT_2793869</name>
</gene>
<reference evidence="2" key="1">
    <citation type="submission" date="2019-10" db="EMBL/GenBank/DDBJ databases">
        <authorList>
            <consortium name="DOE Joint Genome Institute"/>
            <person name="Kuo A."/>
            <person name="Miyauchi S."/>
            <person name="Kiss E."/>
            <person name="Drula E."/>
            <person name="Kohler A."/>
            <person name="Sanchez-Garcia M."/>
            <person name="Andreopoulos B."/>
            <person name="Barry K.W."/>
            <person name="Bonito G."/>
            <person name="Buee M."/>
            <person name="Carver A."/>
            <person name="Chen C."/>
            <person name="Cichocki N."/>
            <person name="Clum A."/>
            <person name="Culley D."/>
            <person name="Crous P.W."/>
            <person name="Fauchery L."/>
            <person name="Girlanda M."/>
            <person name="Hayes R."/>
            <person name="Keri Z."/>
            <person name="LaButti K."/>
            <person name="Lipzen A."/>
            <person name="Lombard V."/>
            <person name="Magnuson J."/>
            <person name="Maillard F."/>
            <person name="Morin E."/>
            <person name="Murat C."/>
            <person name="Nolan M."/>
            <person name="Ohm R."/>
            <person name="Pangilinan J."/>
            <person name="Pereira M."/>
            <person name="Perotto S."/>
            <person name="Peter M."/>
            <person name="Riley R."/>
            <person name="Sitrit Y."/>
            <person name="Stielow B."/>
            <person name="Szollosi G."/>
            <person name="Zifcakova L."/>
            <person name="Stursova M."/>
            <person name="Spatafora J.W."/>
            <person name="Tedersoo L."/>
            <person name="Vaario L.-M."/>
            <person name="Yamada A."/>
            <person name="Yan M."/>
            <person name="Wang P."/>
            <person name="Xu J."/>
            <person name="Bruns T."/>
            <person name="Baldrian P."/>
            <person name="Vilgalys R."/>
            <person name="Henrissat B."/>
            <person name="Grigoriev I.V."/>
            <person name="Hibbett D."/>
            <person name="Nagy L.G."/>
            <person name="Martin F.M."/>
        </authorList>
    </citation>
    <scope>NUCLEOTIDE SEQUENCE</scope>
    <source>
        <strain evidence="2">BED1</strain>
    </source>
</reference>
<dbReference type="Proteomes" id="UP001194468">
    <property type="component" value="Unassembled WGS sequence"/>
</dbReference>
<keyword evidence="1" id="KW-0472">Membrane</keyword>
<dbReference type="SUPFAM" id="SSF103473">
    <property type="entry name" value="MFS general substrate transporter"/>
    <property type="match status" value="1"/>
</dbReference>
<keyword evidence="3" id="KW-1185">Reference proteome</keyword>